<dbReference type="GO" id="GO:0005681">
    <property type="term" value="C:spliceosomal complex"/>
    <property type="evidence" value="ECO:0007669"/>
    <property type="project" value="TreeGrafter"/>
</dbReference>
<gene>
    <name evidence="5" type="ORF">PLBR_LOCUS6327</name>
</gene>
<evidence type="ECO:0000313" key="6">
    <source>
        <dbReference type="Proteomes" id="UP000290189"/>
    </source>
</evidence>
<reference evidence="5 6" key="1">
    <citation type="submission" date="2018-03" db="EMBL/GenBank/DDBJ databases">
        <authorList>
            <person name="Fogelqvist J."/>
        </authorList>
    </citation>
    <scope>NUCLEOTIDE SEQUENCE [LARGE SCALE GENOMIC DNA]</scope>
</reference>
<accession>A0A3P3YG36</accession>
<evidence type="ECO:0000256" key="3">
    <source>
        <dbReference type="ARBA" id="ARBA00023242"/>
    </source>
</evidence>
<dbReference type="InterPro" id="IPR001748">
    <property type="entry name" value="BUD31"/>
</dbReference>
<sequence length="189" mass="22092">MPRIRTARTRVPDGFDVLEETLEELNQRMRDAETESHDGKRKNEALWPIFRITHERSRYIFDMWQDRKISREVYDFCLREKHADAALIAKWKKQGYERLCCLQCIQTRDHNFGTTCICRVPKESLPEDRTGWHVVAPADVAEDRPRRRRHDERGCYRRGAHSLNHSDKTLGPSSQVPVVSCNRAAGSMG</sequence>
<comment type="similarity">
    <text evidence="2">Belongs to the BUD31 (G10) family.</text>
</comment>
<dbReference type="PRINTS" id="PR00322">
    <property type="entry name" value="G10"/>
</dbReference>
<dbReference type="GO" id="GO:0000398">
    <property type="term" value="P:mRNA splicing, via spliceosome"/>
    <property type="evidence" value="ECO:0007669"/>
    <property type="project" value="TreeGrafter"/>
</dbReference>
<evidence type="ECO:0000256" key="2">
    <source>
        <dbReference type="ARBA" id="ARBA00005287"/>
    </source>
</evidence>
<organism evidence="5 6">
    <name type="scientific">Plasmodiophora brassicae</name>
    <name type="common">Clubroot disease agent</name>
    <dbReference type="NCBI Taxonomy" id="37360"/>
    <lineage>
        <taxon>Eukaryota</taxon>
        <taxon>Sar</taxon>
        <taxon>Rhizaria</taxon>
        <taxon>Endomyxa</taxon>
        <taxon>Phytomyxea</taxon>
        <taxon>Plasmodiophorida</taxon>
        <taxon>Plasmodiophoridae</taxon>
        <taxon>Plasmodiophora</taxon>
    </lineage>
</organism>
<evidence type="ECO:0000313" key="5">
    <source>
        <dbReference type="EMBL" id="SPQ99112.1"/>
    </source>
</evidence>
<dbReference type="Pfam" id="PF01125">
    <property type="entry name" value="BUD31"/>
    <property type="match status" value="1"/>
</dbReference>
<geneLocation type="mitochondrion" evidence="5"/>
<dbReference type="AlphaFoldDB" id="A0A3P3YG36"/>
<feature type="coiled-coil region" evidence="4">
    <location>
        <begin position="15"/>
        <end position="42"/>
    </location>
</feature>
<comment type="subcellular location">
    <subcellularLocation>
        <location evidence="1">Nucleus</location>
    </subcellularLocation>
</comment>
<keyword evidence="3" id="KW-0539">Nucleus</keyword>
<dbReference type="PANTHER" id="PTHR19411:SF0">
    <property type="entry name" value="PROTEIN BUD31 HOMOLOG"/>
    <property type="match status" value="1"/>
</dbReference>
<dbReference type="PANTHER" id="PTHR19411">
    <property type="entry name" value="PROTEIN BUD31-RELATED"/>
    <property type="match status" value="1"/>
</dbReference>
<dbReference type="Proteomes" id="UP000290189">
    <property type="component" value="Unassembled WGS sequence"/>
</dbReference>
<evidence type="ECO:0000256" key="4">
    <source>
        <dbReference type="SAM" id="Coils"/>
    </source>
</evidence>
<keyword evidence="4" id="KW-0175">Coiled coil</keyword>
<evidence type="ECO:0000256" key="1">
    <source>
        <dbReference type="ARBA" id="ARBA00004123"/>
    </source>
</evidence>
<name>A0A3P3YG36_PLABS</name>
<proteinExistence type="inferred from homology"/>
<evidence type="ECO:0008006" key="7">
    <source>
        <dbReference type="Google" id="ProtNLM"/>
    </source>
</evidence>
<protein>
    <recommendedName>
        <fullName evidence="7">Protein BUD31 homolog</fullName>
    </recommendedName>
</protein>
<dbReference type="EMBL" id="OVEO01000011">
    <property type="protein sequence ID" value="SPQ99112.1"/>
    <property type="molecule type" value="Genomic_DNA"/>
</dbReference>
<keyword evidence="5" id="KW-0496">Mitochondrion</keyword>